<comment type="caution">
    <text evidence="2">The sequence shown here is derived from an EMBL/GenBank/DDBJ whole genome shotgun (WGS) entry which is preliminary data.</text>
</comment>
<evidence type="ECO:0008006" key="4">
    <source>
        <dbReference type="Google" id="ProtNLM"/>
    </source>
</evidence>
<accession>A0ABR4Q5L0</accession>
<dbReference type="EMBL" id="JAKROA010000011">
    <property type="protein sequence ID" value="KAL5104680.1"/>
    <property type="molecule type" value="Genomic_DNA"/>
</dbReference>
<dbReference type="Proteomes" id="UP001651158">
    <property type="component" value="Unassembled WGS sequence"/>
</dbReference>
<name>A0ABR4Q5L0_9CEST</name>
<feature type="compositionally biased region" description="Polar residues" evidence="1">
    <location>
        <begin position="115"/>
        <end position="124"/>
    </location>
</feature>
<keyword evidence="3" id="KW-1185">Reference proteome</keyword>
<evidence type="ECO:0000313" key="2">
    <source>
        <dbReference type="EMBL" id="KAL5104680.1"/>
    </source>
</evidence>
<proteinExistence type="predicted"/>
<protein>
    <recommendedName>
        <fullName evidence="4">RAD51 interacting motif domain-containing protein</fullName>
    </recommendedName>
</protein>
<organism evidence="2 3">
    <name type="scientific">Taenia crassiceps</name>
    <dbReference type="NCBI Taxonomy" id="6207"/>
    <lineage>
        <taxon>Eukaryota</taxon>
        <taxon>Metazoa</taxon>
        <taxon>Spiralia</taxon>
        <taxon>Lophotrochozoa</taxon>
        <taxon>Platyhelminthes</taxon>
        <taxon>Cestoda</taxon>
        <taxon>Eucestoda</taxon>
        <taxon>Cyclophyllidea</taxon>
        <taxon>Taeniidae</taxon>
        <taxon>Taenia</taxon>
    </lineage>
</organism>
<evidence type="ECO:0000256" key="1">
    <source>
        <dbReference type="SAM" id="MobiDB-lite"/>
    </source>
</evidence>
<feature type="region of interest" description="Disordered" evidence="1">
    <location>
        <begin position="27"/>
        <end position="141"/>
    </location>
</feature>
<sequence>MSSPRKSSRSRTRINYATLLGYESDEDDFIINGSEIPKTPKRKMRNGSDDEYEVKVSPTALSSKPDKKGSPDYDPSRNKKSTRTRKLASNSTDVTPKPLTKQPLVTVSERAHFSNVESFSSQQAKHPGNLPTATEPLTPLNNAPASVCVTPSSALRIGLSRKNIRKTLHPNIRTPH</sequence>
<evidence type="ECO:0000313" key="3">
    <source>
        <dbReference type="Proteomes" id="UP001651158"/>
    </source>
</evidence>
<reference evidence="2 3" key="1">
    <citation type="journal article" date="2022" name="Front. Cell. Infect. Microbiol.">
        <title>The Genomes of Two Strains of Taenia crassiceps the Animal Model for the Study of Human Cysticercosis.</title>
        <authorList>
            <person name="Bobes R.J."/>
            <person name="Estrada K."/>
            <person name="Rios-Valencia D.G."/>
            <person name="Calderon-Gallegos A."/>
            <person name="de la Torre P."/>
            <person name="Carrero J.C."/>
            <person name="Sanchez-Flores A."/>
            <person name="Laclette J.P."/>
        </authorList>
    </citation>
    <scope>NUCLEOTIDE SEQUENCE [LARGE SCALE GENOMIC DNA]</scope>
    <source>
        <strain evidence="2">WFUcys</strain>
    </source>
</reference>
<feature type="compositionally biased region" description="Basic and acidic residues" evidence="1">
    <location>
        <begin position="64"/>
        <end position="77"/>
    </location>
</feature>
<gene>
    <name evidence="2" type="ORF">TcWFU_004810</name>
</gene>